<keyword evidence="5" id="KW-0010">Activator</keyword>
<name>A0ABS0P617_9BRAD</name>
<feature type="domain" description="Sigma-54 factor interaction" evidence="8">
    <location>
        <begin position="321"/>
        <end position="549"/>
    </location>
</feature>
<dbReference type="RefSeq" id="WP_197967333.1">
    <property type="nucleotide sequence ID" value="NZ_JACEGD010000018.1"/>
</dbReference>
<dbReference type="InterPro" id="IPR000014">
    <property type="entry name" value="PAS"/>
</dbReference>
<keyword evidence="6" id="KW-0804">Transcription</keyword>
<keyword evidence="3" id="KW-0805">Transcription regulation</keyword>
<organism evidence="11 12">
    <name type="scientific">Bradyrhizobium diversitatis</name>
    <dbReference type="NCBI Taxonomy" id="2755406"/>
    <lineage>
        <taxon>Bacteria</taxon>
        <taxon>Pseudomonadati</taxon>
        <taxon>Pseudomonadota</taxon>
        <taxon>Alphaproteobacteria</taxon>
        <taxon>Hyphomicrobiales</taxon>
        <taxon>Nitrobacteraceae</taxon>
        <taxon>Bradyrhizobium</taxon>
    </lineage>
</organism>
<keyword evidence="12" id="KW-1185">Reference proteome</keyword>
<dbReference type="SUPFAM" id="SSF46689">
    <property type="entry name" value="Homeodomain-like"/>
    <property type="match status" value="1"/>
</dbReference>
<evidence type="ECO:0000256" key="4">
    <source>
        <dbReference type="ARBA" id="ARBA00023125"/>
    </source>
</evidence>
<keyword evidence="7" id="KW-0175">Coiled coil</keyword>
<comment type="caution">
    <text evidence="11">The sequence shown here is derived from an EMBL/GenBank/DDBJ whole genome shotgun (WGS) entry which is preliminary data.</text>
</comment>
<dbReference type="Pfam" id="PF13188">
    <property type="entry name" value="PAS_8"/>
    <property type="match status" value="1"/>
</dbReference>
<feature type="coiled-coil region" evidence="7">
    <location>
        <begin position="280"/>
        <end position="311"/>
    </location>
</feature>
<dbReference type="InterPro" id="IPR001610">
    <property type="entry name" value="PAC"/>
</dbReference>
<dbReference type="Gene3D" id="3.30.450.20">
    <property type="entry name" value="PAS domain"/>
    <property type="match status" value="2"/>
</dbReference>
<evidence type="ECO:0000313" key="11">
    <source>
        <dbReference type="EMBL" id="MBH5388694.1"/>
    </source>
</evidence>
<dbReference type="CDD" id="cd00009">
    <property type="entry name" value="AAA"/>
    <property type="match status" value="1"/>
</dbReference>
<dbReference type="Pfam" id="PF25601">
    <property type="entry name" value="AAA_lid_14"/>
    <property type="match status" value="1"/>
</dbReference>
<dbReference type="EMBL" id="JACEGD010000018">
    <property type="protein sequence ID" value="MBH5388694.1"/>
    <property type="molecule type" value="Genomic_DNA"/>
</dbReference>
<dbReference type="PROSITE" id="PS50112">
    <property type="entry name" value="PAS"/>
    <property type="match status" value="1"/>
</dbReference>
<dbReference type="PROSITE" id="PS00675">
    <property type="entry name" value="SIGMA54_INTERACT_1"/>
    <property type="match status" value="1"/>
</dbReference>
<dbReference type="InterPro" id="IPR003593">
    <property type="entry name" value="AAA+_ATPase"/>
</dbReference>
<dbReference type="InterPro" id="IPR013767">
    <property type="entry name" value="PAS_fold"/>
</dbReference>
<gene>
    <name evidence="11" type="ORF">H1B27_20735</name>
</gene>
<dbReference type="InterPro" id="IPR058031">
    <property type="entry name" value="AAA_lid_NorR"/>
</dbReference>
<evidence type="ECO:0000256" key="7">
    <source>
        <dbReference type="SAM" id="Coils"/>
    </source>
</evidence>
<dbReference type="InterPro" id="IPR000700">
    <property type="entry name" value="PAS-assoc_C"/>
</dbReference>
<dbReference type="InterPro" id="IPR035965">
    <property type="entry name" value="PAS-like_dom_sf"/>
</dbReference>
<dbReference type="SMART" id="SM00086">
    <property type="entry name" value="PAC"/>
    <property type="match status" value="1"/>
</dbReference>
<dbReference type="SUPFAM" id="SSF52540">
    <property type="entry name" value="P-loop containing nucleoside triphosphate hydrolases"/>
    <property type="match status" value="1"/>
</dbReference>
<dbReference type="NCBIfam" id="TIGR00229">
    <property type="entry name" value="sensory_box"/>
    <property type="match status" value="1"/>
</dbReference>
<dbReference type="PROSITE" id="PS50113">
    <property type="entry name" value="PAC"/>
    <property type="match status" value="1"/>
</dbReference>
<evidence type="ECO:0000259" key="10">
    <source>
        <dbReference type="PROSITE" id="PS50113"/>
    </source>
</evidence>
<evidence type="ECO:0000256" key="3">
    <source>
        <dbReference type="ARBA" id="ARBA00023015"/>
    </source>
</evidence>
<dbReference type="Gene3D" id="3.40.50.300">
    <property type="entry name" value="P-loop containing nucleotide triphosphate hydrolases"/>
    <property type="match status" value="1"/>
</dbReference>
<dbReference type="PROSITE" id="PS50045">
    <property type="entry name" value="SIGMA54_INTERACT_4"/>
    <property type="match status" value="1"/>
</dbReference>
<dbReference type="Pfam" id="PF00158">
    <property type="entry name" value="Sigma54_activat"/>
    <property type="match status" value="1"/>
</dbReference>
<proteinExistence type="predicted"/>
<dbReference type="InterPro" id="IPR025944">
    <property type="entry name" value="Sigma_54_int_dom_CS"/>
</dbReference>
<dbReference type="PROSITE" id="PS00676">
    <property type="entry name" value="SIGMA54_INTERACT_2"/>
    <property type="match status" value="1"/>
</dbReference>
<dbReference type="Gene3D" id="1.10.8.60">
    <property type="match status" value="1"/>
</dbReference>
<accession>A0ABS0P617</accession>
<dbReference type="InterPro" id="IPR002078">
    <property type="entry name" value="Sigma_54_int"/>
</dbReference>
<dbReference type="InterPro" id="IPR025662">
    <property type="entry name" value="Sigma_54_int_dom_ATP-bd_1"/>
</dbReference>
<protein>
    <submittedName>
        <fullName evidence="11">Sigma 54-interacting transcriptional regulator</fullName>
    </submittedName>
</protein>
<dbReference type="PANTHER" id="PTHR32071:SF117">
    <property type="entry name" value="PTS-DEPENDENT DIHYDROXYACETONE KINASE OPERON REGULATORY PROTEIN-RELATED"/>
    <property type="match status" value="1"/>
</dbReference>
<dbReference type="CDD" id="cd00130">
    <property type="entry name" value="PAS"/>
    <property type="match status" value="2"/>
</dbReference>
<keyword evidence="4" id="KW-0238">DNA-binding</keyword>
<feature type="domain" description="PAC" evidence="10">
    <location>
        <begin position="237"/>
        <end position="289"/>
    </location>
</feature>
<dbReference type="SUPFAM" id="SSF55785">
    <property type="entry name" value="PYP-like sensor domain (PAS domain)"/>
    <property type="match status" value="2"/>
</dbReference>
<sequence length="649" mass="72100">MATTPMPAHDDVAPPIDPRVAAFESSVEATLLVDPFSDQIVDANPAACSLLGYDRALLRQTRPSTLHAGELPALTVFTQAVLHKGAYWTTALTPRHATGQDLQLEYAGCVLPHDGRTLLLLTLTDLDARRRRNVDAAAEDHMRSGISTWQRVERVFQDIERENQLILRAAGEGIYGVNAEGKTTFVNPAAERMLGWTAEELVGKEIHPIVHHTHHDGRHYPDHDCPIYAAFRDGAVHQVDGEVFWRKDGSPAWVEYTSTPIRDRGVVVGAVVVFRDVSQRREADEKLHAALAEVDRLRERLELENAYLQEEIRIETNPRGIIGGSEAIQKTLRQVKLVAPTTAAVMITGESGTGKELIARAIHEDSTRSDRPLIRVNCAAIPRELFESEFFGHVRGAFTGAMRDRIGRFELADGGTLFLDEVGEIPLELQGKLLRVLQEGHFERVGQERTRAVDVRVIAATNRDLKQEVQRGRFREDLYFRLNVFPIETVPLRERREDIPLLAHHFLTREGKALKSNLRLSEGDARRLTRYDWPGNVRELQNVIERAAILSQNGRLRIDLPDGSGAQVLTGAARPKADARPAVMTSSEMREHERANILAALEACSGKVFGPGGAAEMLDIKPTTLASRIKALGIAPRPPHAAHPSRRPP</sequence>
<dbReference type="PROSITE" id="PS00688">
    <property type="entry name" value="SIGMA54_INTERACT_3"/>
    <property type="match status" value="1"/>
</dbReference>
<dbReference type="PANTHER" id="PTHR32071">
    <property type="entry name" value="TRANSCRIPTIONAL REGULATORY PROTEIN"/>
    <property type="match status" value="1"/>
</dbReference>
<dbReference type="SMART" id="SM00091">
    <property type="entry name" value="PAS"/>
    <property type="match status" value="2"/>
</dbReference>
<evidence type="ECO:0000259" key="9">
    <source>
        <dbReference type="PROSITE" id="PS50112"/>
    </source>
</evidence>
<dbReference type="SMART" id="SM00382">
    <property type="entry name" value="AAA"/>
    <property type="match status" value="1"/>
</dbReference>
<feature type="domain" description="PAS" evidence="9">
    <location>
        <begin position="159"/>
        <end position="211"/>
    </location>
</feature>
<dbReference type="Pfam" id="PF00989">
    <property type="entry name" value="PAS"/>
    <property type="match status" value="1"/>
</dbReference>
<dbReference type="Gene3D" id="1.10.10.60">
    <property type="entry name" value="Homeodomain-like"/>
    <property type="match status" value="1"/>
</dbReference>
<evidence type="ECO:0000259" key="8">
    <source>
        <dbReference type="PROSITE" id="PS50045"/>
    </source>
</evidence>
<evidence type="ECO:0000313" key="12">
    <source>
        <dbReference type="Proteomes" id="UP001194539"/>
    </source>
</evidence>
<dbReference type="Proteomes" id="UP001194539">
    <property type="component" value="Unassembled WGS sequence"/>
</dbReference>
<reference evidence="11 12" key="1">
    <citation type="submission" date="2020-07" db="EMBL/GenBank/DDBJ databases">
        <title>Bradyrhizobium diversity isolated from nodules of indigenous legumes of Western Australia.</title>
        <authorList>
            <person name="Klepa M.S."/>
        </authorList>
    </citation>
    <scope>NUCLEOTIDE SEQUENCE [LARGE SCALE GENOMIC DNA]</scope>
    <source>
        <strain evidence="11 12">CNPSo 4019</strain>
    </source>
</reference>
<evidence type="ECO:0000256" key="2">
    <source>
        <dbReference type="ARBA" id="ARBA00022840"/>
    </source>
</evidence>
<dbReference type="InterPro" id="IPR009057">
    <property type="entry name" value="Homeodomain-like_sf"/>
</dbReference>
<evidence type="ECO:0000256" key="1">
    <source>
        <dbReference type="ARBA" id="ARBA00022741"/>
    </source>
</evidence>
<evidence type="ECO:0000256" key="6">
    <source>
        <dbReference type="ARBA" id="ARBA00023163"/>
    </source>
</evidence>
<dbReference type="InterPro" id="IPR027417">
    <property type="entry name" value="P-loop_NTPase"/>
</dbReference>
<keyword evidence="1" id="KW-0547">Nucleotide-binding</keyword>
<evidence type="ECO:0000256" key="5">
    <source>
        <dbReference type="ARBA" id="ARBA00023159"/>
    </source>
</evidence>
<keyword evidence="2" id="KW-0067">ATP-binding</keyword>
<dbReference type="InterPro" id="IPR025943">
    <property type="entry name" value="Sigma_54_int_dom_ATP-bd_2"/>
</dbReference>